<reference evidence="1 2" key="1">
    <citation type="submission" date="2011-02" db="EMBL/GenBank/DDBJ databases">
        <title>The Genome Sequence of Sphaeroforma arctica JP610.</title>
        <authorList>
            <consortium name="The Broad Institute Genome Sequencing Platform"/>
            <person name="Russ C."/>
            <person name="Cuomo C."/>
            <person name="Young S.K."/>
            <person name="Zeng Q."/>
            <person name="Gargeya S."/>
            <person name="Alvarado L."/>
            <person name="Berlin A."/>
            <person name="Chapman S.B."/>
            <person name="Chen Z."/>
            <person name="Freedman E."/>
            <person name="Gellesch M."/>
            <person name="Goldberg J."/>
            <person name="Griggs A."/>
            <person name="Gujja S."/>
            <person name="Heilman E."/>
            <person name="Heiman D."/>
            <person name="Howarth C."/>
            <person name="Mehta T."/>
            <person name="Neiman D."/>
            <person name="Pearson M."/>
            <person name="Roberts A."/>
            <person name="Saif S."/>
            <person name="Shea T."/>
            <person name="Shenoy N."/>
            <person name="Sisk P."/>
            <person name="Stolte C."/>
            <person name="Sykes S."/>
            <person name="White J."/>
            <person name="Yandava C."/>
            <person name="Burger G."/>
            <person name="Gray M.W."/>
            <person name="Holland P.W.H."/>
            <person name="King N."/>
            <person name="Lang F.B.F."/>
            <person name="Roger A.J."/>
            <person name="Ruiz-Trillo I."/>
            <person name="Haas B."/>
            <person name="Nusbaum C."/>
            <person name="Birren B."/>
        </authorList>
    </citation>
    <scope>NUCLEOTIDE SEQUENCE [LARGE SCALE GENOMIC DNA]</scope>
    <source>
        <strain evidence="1 2">JP610</strain>
    </source>
</reference>
<name>A0A0L0FRY5_9EUKA</name>
<evidence type="ECO:0000313" key="2">
    <source>
        <dbReference type="Proteomes" id="UP000054560"/>
    </source>
</evidence>
<evidence type="ECO:0000313" key="1">
    <source>
        <dbReference type="EMBL" id="KNC79520.1"/>
    </source>
</evidence>
<accession>A0A0L0FRY5</accession>
<organism evidence="1 2">
    <name type="scientific">Sphaeroforma arctica JP610</name>
    <dbReference type="NCBI Taxonomy" id="667725"/>
    <lineage>
        <taxon>Eukaryota</taxon>
        <taxon>Ichthyosporea</taxon>
        <taxon>Ichthyophonida</taxon>
        <taxon>Sphaeroforma</taxon>
    </lineage>
</organism>
<proteinExistence type="predicted"/>
<dbReference type="RefSeq" id="XP_014153422.1">
    <property type="nucleotide sequence ID" value="XM_014297947.1"/>
</dbReference>
<gene>
    <name evidence="1" type="ORF">SARC_08088</name>
</gene>
<dbReference type="EMBL" id="KQ242290">
    <property type="protein sequence ID" value="KNC79520.1"/>
    <property type="molecule type" value="Genomic_DNA"/>
</dbReference>
<keyword evidence="2" id="KW-1185">Reference proteome</keyword>
<protein>
    <submittedName>
        <fullName evidence="1">Uncharacterized protein</fullName>
    </submittedName>
</protein>
<sequence length="119" mass="12011">MVSGLLVNLLAARPGISARAAAQLLIDTAVVGDICDAGPNSPNRMAFQDCTTLTGQDRATGETFVIDTRHLSGTLGGGPEGGGISTGVYIVFGAVRAAVSARLVVGLVWKCAGAGGRRK</sequence>
<dbReference type="AlphaFoldDB" id="A0A0L0FRY5"/>
<dbReference type="GeneID" id="25908592"/>
<dbReference type="Proteomes" id="UP000054560">
    <property type="component" value="Unassembled WGS sequence"/>
</dbReference>